<dbReference type="PRINTS" id="PR00035">
    <property type="entry name" value="HTHGNTR"/>
</dbReference>
<evidence type="ECO:0000313" key="6">
    <source>
        <dbReference type="Proteomes" id="UP001165378"/>
    </source>
</evidence>
<comment type="caution">
    <text evidence="5">The sequence shown here is derived from an EMBL/GenBank/DDBJ whole genome shotgun (WGS) entry which is preliminary data.</text>
</comment>
<dbReference type="InterPro" id="IPR036390">
    <property type="entry name" value="WH_DNA-bd_sf"/>
</dbReference>
<evidence type="ECO:0000259" key="4">
    <source>
        <dbReference type="PROSITE" id="PS50949"/>
    </source>
</evidence>
<organism evidence="5 6">
    <name type="scientific">Yinghuangia soli</name>
    <dbReference type="NCBI Taxonomy" id="2908204"/>
    <lineage>
        <taxon>Bacteria</taxon>
        <taxon>Bacillati</taxon>
        <taxon>Actinomycetota</taxon>
        <taxon>Actinomycetes</taxon>
        <taxon>Kitasatosporales</taxon>
        <taxon>Streptomycetaceae</taxon>
        <taxon>Yinghuangia</taxon>
    </lineage>
</organism>
<keyword evidence="6" id="KW-1185">Reference proteome</keyword>
<dbReference type="InterPro" id="IPR036388">
    <property type="entry name" value="WH-like_DNA-bd_sf"/>
</dbReference>
<dbReference type="Proteomes" id="UP001165378">
    <property type="component" value="Unassembled WGS sequence"/>
</dbReference>
<evidence type="ECO:0000256" key="2">
    <source>
        <dbReference type="ARBA" id="ARBA00023125"/>
    </source>
</evidence>
<dbReference type="GO" id="GO:0003700">
    <property type="term" value="F:DNA-binding transcription factor activity"/>
    <property type="evidence" value="ECO:0007669"/>
    <property type="project" value="InterPro"/>
</dbReference>
<dbReference type="SUPFAM" id="SSF46785">
    <property type="entry name" value="Winged helix' DNA-binding domain"/>
    <property type="match status" value="1"/>
</dbReference>
<dbReference type="EMBL" id="JAKFHA010000011">
    <property type="protein sequence ID" value="MCF2529471.1"/>
    <property type="molecule type" value="Genomic_DNA"/>
</dbReference>
<accession>A0AA41U1C0</accession>
<dbReference type="Gene3D" id="1.10.10.10">
    <property type="entry name" value="Winged helix-like DNA-binding domain superfamily/Winged helix DNA-binding domain"/>
    <property type="match status" value="1"/>
</dbReference>
<dbReference type="PANTHER" id="PTHR43537">
    <property type="entry name" value="TRANSCRIPTIONAL REGULATOR, GNTR FAMILY"/>
    <property type="match status" value="1"/>
</dbReference>
<dbReference type="PANTHER" id="PTHR43537:SF5">
    <property type="entry name" value="UXU OPERON TRANSCRIPTIONAL REGULATOR"/>
    <property type="match status" value="1"/>
</dbReference>
<dbReference type="SMART" id="SM00345">
    <property type="entry name" value="HTH_GNTR"/>
    <property type="match status" value="1"/>
</dbReference>
<dbReference type="PROSITE" id="PS50949">
    <property type="entry name" value="HTH_GNTR"/>
    <property type="match status" value="1"/>
</dbReference>
<dbReference type="InterPro" id="IPR000524">
    <property type="entry name" value="Tscrpt_reg_HTH_GntR"/>
</dbReference>
<feature type="domain" description="HTH gntR-type" evidence="4">
    <location>
        <begin position="17"/>
        <end position="84"/>
    </location>
</feature>
<sequence length="235" mass="25682">MSPRTPADGPSMGDAHRSLRDQAYVELRERIIEGQYAAGRRLVEREIAEELGVSRIPVREAMQRLETEGFIAIQPRKGAVVADFGPEDARHFFAVRESLEALAAGLAAEHATDAELRSLERILDRSRRAAGNGRLREAVALNADFHQQIVDMSGNPLLKDLMTPLDGRLRRLFRLTSTPEDGAAMCGEHERLYAAIAARDSAKAAELARQHVVGTHANTLAMLEKSTAEAAPAQG</sequence>
<dbReference type="Gene3D" id="1.20.120.530">
    <property type="entry name" value="GntR ligand-binding domain-like"/>
    <property type="match status" value="1"/>
</dbReference>
<evidence type="ECO:0000256" key="3">
    <source>
        <dbReference type="ARBA" id="ARBA00023163"/>
    </source>
</evidence>
<protein>
    <submittedName>
        <fullName evidence="5">GntR family transcriptional regulator</fullName>
    </submittedName>
</protein>
<dbReference type="SUPFAM" id="SSF48008">
    <property type="entry name" value="GntR ligand-binding domain-like"/>
    <property type="match status" value="1"/>
</dbReference>
<dbReference type="PRINTS" id="PR00033">
    <property type="entry name" value="HTHASNC"/>
</dbReference>
<dbReference type="InterPro" id="IPR000485">
    <property type="entry name" value="AsnC-type_HTH_dom"/>
</dbReference>
<dbReference type="GO" id="GO:0043565">
    <property type="term" value="F:sequence-specific DNA binding"/>
    <property type="evidence" value="ECO:0007669"/>
    <property type="project" value="InterPro"/>
</dbReference>
<keyword evidence="2" id="KW-0238">DNA-binding</keyword>
<gene>
    <name evidence="5" type="ORF">LZ495_19930</name>
</gene>
<dbReference type="AlphaFoldDB" id="A0AA41U1C0"/>
<name>A0AA41U1C0_9ACTN</name>
<evidence type="ECO:0000313" key="5">
    <source>
        <dbReference type="EMBL" id="MCF2529471.1"/>
    </source>
</evidence>
<dbReference type="Pfam" id="PF07729">
    <property type="entry name" value="FCD"/>
    <property type="match status" value="1"/>
</dbReference>
<dbReference type="InterPro" id="IPR011711">
    <property type="entry name" value="GntR_C"/>
</dbReference>
<keyword evidence="3" id="KW-0804">Transcription</keyword>
<dbReference type="SMART" id="SM00895">
    <property type="entry name" value="FCD"/>
    <property type="match status" value="1"/>
</dbReference>
<evidence type="ECO:0000256" key="1">
    <source>
        <dbReference type="ARBA" id="ARBA00023015"/>
    </source>
</evidence>
<dbReference type="Pfam" id="PF00392">
    <property type="entry name" value="GntR"/>
    <property type="match status" value="1"/>
</dbReference>
<dbReference type="CDD" id="cd07377">
    <property type="entry name" value="WHTH_GntR"/>
    <property type="match status" value="1"/>
</dbReference>
<keyword evidence="1" id="KW-0805">Transcription regulation</keyword>
<dbReference type="InterPro" id="IPR008920">
    <property type="entry name" value="TF_FadR/GntR_C"/>
</dbReference>
<proteinExistence type="predicted"/>
<dbReference type="RefSeq" id="WP_235053778.1">
    <property type="nucleotide sequence ID" value="NZ_JAKFHA010000011.1"/>
</dbReference>
<reference evidence="5" key="1">
    <citation type="submission" date="2022-01" db="EMBL/GenBank/DDBJ databases">
        <title>Genome-Based Taxonomic Classification of the Phylum Actinobacteria.</title>
        <authorList>
            <person name="Gao Y."/>
        </authorList>
    </citation>
    <scope>NUCLEOTIDE SEQUENCE</scope>
    <source>
        <strain evidence="5">KLBMP 8922</strain>
    </source>
</reference>